<dbReference type="PANTHER" id="PTHR33164">
    <property type="entry name" value="TRANSCRIPTIONAL REGULATOR, MARR FAMILY"/>
    <property type="match status" value="1"/>
</dbReference>
<name>A0A9W6SS90_9ACTN</name>
<dbReference type="PRINTS" id="PR00598">
    <property type="entry name" value="HTHMARR"/>
</dbReference>
<dbReference type="GO" id="GO:0006950">
    <property type="term" value="P:response to stress"/>
    <property type="evidence" value="ECO:0007669"/>
    <property type="project" value="TreeGrafter"/>
</dbReference>
<dbReference type="InterPro" id="IPR036388">
    <property type="entry name" value="WH-like_DNA-bd_sf"/>
</dbReference>
<dbReference type="SUPFAM" id="SSF46785">
    <property type="entry name" value="Winged helix' DNA-binding domain"/>
    <property type="match status" value="1"/>
</dbReference>
<gene>
    <name evidence="2" type="ORF">Afil01_46180</name>
</gene>
<protein>
    <submittedName>
        <fullName evidence="2">MarR family transcriptional regulator</fullName>
    </submittedName>
</protein>
<dbReference type="RefSeq" id="WP_285664954.1">
    <property type="nucleotide sequence ID" value="NZ_BSTX01000003.1"/>
</dbReference>
<dbReference type="Proteomes" id="UP001165079">
    <property type="component" value="Unassembled WGS sequence"/>
</dbReference>
<evidence type="ECO:0000313" key="3">
    <source>
        <dbReference type="Proteomes" id="UP001165079"/>
    </source>
</evidence>
<evidence type="ECO:0000259" key="1">
    <source>
        <dbReference type="PROSITE" id="PS50995"/>
    </source>
</evidence>
<comment type="caution">
    <text evidence="2">The sequence shown here is derived from an EMBL/GenBank/DDBJ whole genome shotgun (WGS) entry which is preliminary data.</text>
</comment>
<proteinExistence type="predicted"/>
<dbReference type="GO" id="GO:0003700">
    <property type="term" value="F:DNA-binding transcription factor activity"/>
    <property type="evidence" value="ECO:0007669"/>
    <property type="project" value="InterPro"/>
</dbReference>
<sequence length="164" mass="18283">MPTTDAATPHVDEDVIGELTHLFFRLGRRVRHRANKQLAPTGMTASQARALRIIDFHGPLRIVDLARKLDIGARSAGDIVDMLVEAGFVERNPDPDDRRSIRVSVNAGGAQRAEELRQLRREGAEEIFVTLPEDRQRELLALLTELEAASRQECTPQQGERKAG</sequence>
<organism evidence="2 3">
    <name type="scientific">Actinorhabdospora filicis</name>
    <dbReference type="NCBI Taxonomy" id="1785913"/>
    <lineage>
        <taxon>Bacteria</taxon>
        <taxon>Bacillati</taxon>
        <taxon>Actinomycetota</taxon>
        <taxon>Actinomycetes</taxon>
        <taxon>Micromonosporales</taxon>
        <taxon>Micromonosporaceae</taxon>
        <taxon>Actinorhabdospora</taxon>
    </lineage>
</organism>
<dbReference type="EMBL" id="BSTX01000003">
    <property type="protein sequence ID" value="GLZ79811.1"/>
    <property type="molecule type" value="Genomic_DNA"/>
</dbReference>
<dbReference type="InterPro" id="IPR039422">
    <property type="entry name" value="MarR/SlyA-like"/>
</dbReference>
<dbReference type="AlphaFoldDB" id="A0A9W6SS90"/>
<evidence type="ECO:0000313" key="2">
    <source>
        <dbReference type="EMBL" id="GLZ79811.1"/>
    </source>
</evidence>
<dbReference type="PANTHER" id="PTHR33164:SF103">
    <property type="entry name" value="REGULATORY PROTEIN MARR"/>
    <property type="match status" value="1"/>
</dbReference>
<reference evidence="2" key="1">
    <citation type="submission" date="2023-03" db="EMBL/GenBank/DDBJ databases">
        <title>Actinorhabdospora filicis NBRC 111898.</title>
        <authorList>
            <person name="Ichikawa N."/>
            <person name="Sato H."/>
            <person name="Tonouchi N."/>
        </authorList>
    </citation>
    <scope>NUCLEOTIDE SEQUENCE</scope>
    <source>
        <strain evidence="2">NBRC 111898</strain>
    </source>
</reference>
<keyword evidence="3" id="KW-1185">Reference proteome</keyword>
<dbReference type="InterPro" id="IPR000835">
    <property type="entry name" value="HTH_MarR-typ"/>
</dbReference>
<feature type="domain" description="HTH marR-type" evidence="1">
    <location>
        <begin position="16"/>
        <end position="148"/>
    </location>
</feature>
<dbReference type="Gene3D" id="1.10.10.10">
    <property type="entry name" value="Winged helix-like DNA-binding domain superfamily/Winged helix DNA-binding domain"/>
    <property type="match status" value="1"/>
</dbReference>
<dbReference type="SMART" id="SM00347">
    <property type="entry name" value="HTH_MARR"/>
    <property type="match status" value="1"/>
</dbReference>
<dbReference type="Pfam" id="PF01047">
    <property type="entry name" value="MarR"/>
    <property type="match status" value="1"/>
</dbReference>
<dbReference type="PROSITE" id="PS50995">
    <property type="entry name" value="HTH_MARR_2"/>
    <property type="match status" value="1"/>
</dbReference>
<accession>A0A9W6SS90</accession>
<dbReference type="InterPro" id="IPR036390">
    <property type="entry name" value="WH_DNA-bd_sf"/>
</dbReference>